<sequence>MQKITPFTPMKFDPPPPYKLPNQSSIDNSNSDANKTEGNNIEPYKPKIEKPSHQVQISKNTANPLIEKSSTQEQQNLINIAINPKTEVDSPKQEQPTDKVIQPNTSEEVAQKSENNQQSKPVEIEKPEEEKKETPLIINTEAEGPKPETIPPTKSEITETPVEETKEVQENSQENNLADLGDLFSENFENPAASNSQTTTTEENKESVAPKLEDLIKKKDPPAPVPLDQNKQPNNSKLEIKPQIKTELNKEDSSEDWDSDTDEDTFTPPDFDLKIKDDKIKVLSSQKYYQEFINHIAQKLGTDLNDLSNLRKVVFL</sequence>
<reference evidence="2" key="1">
    <citation type="submission" date="2006-10" db="EMBL/GenBank/DDBJ databases">
        <authorList>
            <person name="Amadeo P."/>
            <person name="Zhao Q."/>
            <person name="Wortman J."/>
            <person name="Fraser-Liggett C."/>
            <person name="Carlton J."/>
        </authorList>
    </citation>
    <scope>NUCLEOTIDE SEQUENCE</scope>
    <source>
        <strain evidence="2">G3</strain>
    </source>
</reference>
<evidence type="ECO:0000313" key="3">
    <source>
        <dbReference type="Proteomes" id="UP000001542"/>
    </source>
</evidence>
<dbReference type="KEGG" id="tva:4763816"/>
<accession>A2EN36</accession>
<reference evidence="2" key="2">
    <citation type="journal article" date="2007" name="Science">
        <title>Draft genome sequence of the sexually transmitted pathogen Trichomonas vaginalis.</title>
        <authorList>
            <person name="Carlton J.M."/>
            <person name="Hirt R.P."/>
            <person name="Silva J.C."/>
            <person name="Delcher A.L."/>
            <person name="Schatz M."/>
            <person name="Zhao Q."/>
            <person name="Wortman J.R."/>
            <person name="Bidwell S.L."/>
            <person name="Alsmark U.C.M."/>
            <person name="Besteiro S."/>
            <person name="Sicheritz-Ponten T."/>
            <person name="Noel C.J."/>
            <person name="Dacks J.B."/>
            <person name="Foster P.G."/>
            <person name="Simillion C."/>
            <person name="Van de Peer Y."/>
            <person name="Miranda-Saavedra D."/>
            <person name="Barton G.J."/>
            <person name="Westrop G.D."/>
            <person name="Mueller S."/>
            <person name="Dessi D."/>
            <person name="Fiori P.L."/>
            <person name="Ren Q."/>
            <person name="Paulsen I."/>
            <person name="Zhang H."/>
            <person name="Bastida-Corcuera F.D."/>
            <person name="Simoes-Barbosa A."/>
            <person name="Brown M.T."/>
            <person name="Hayes R.D."/>
            <person name="Mukherjee M."/>
            <person name="Okumura C.Y."/>
            <person name="Schneider R."/>
            <person name="Smith A.J."/>
            <person name="Vanacova S."/>
            <person name="Villalvazo M."/>
            <person name="Haas B.J."/>
            <person name="Pertea M."/>
            <person name="Feldblyum T.V."/>
            <person name="Utterback T.R."/>
            <person name="Shu C.L."/>
            <person name="Osoegawa K."/>
            <person name="de Jong P.J."/>
            <person name="Hrdy I."/>
            <person name="Horvathova L."/>
            <person name="Zubacova Z."/>
            <person name="Dolezal P."/>
            <person name="Malik S.B."/>
            <person name="Logsdon J.M. Jr."/>
            <person name="Henze K."/>
            <person name="Gupta A."/>
            <person name="Wang C.C."/>
            <person name="Dunne R.L."/>
            <person name="Upcroft J.A."/>
            <person name="Upcroft P."/>
            <person name="White O."/>
            <person name="Salzberg S.L."/>
            <person name="Tang P."/>
            <person name="Chiu C.-H."/>
            <person name="Lee Y.-S."/>
            <person name="Embley T.M."/>
            <person name="Coombs G.H."/>
            <person name="Mottram J.C."/>
            <person name="Tachezy J."/>
            <person name="Fraser-Liggett C.M."/>
            <person name="Johnson P.J."/>
        </authorList>
    </citation>
    <scope>NUCLEOTIDE SEQUENCE [LARGE SCALE GENOMIC DNA]</scope>
    <source>
        <strain evidence="2">G3</strain>
    </source>
</reference>
<feature type="compositionally biased region" description="Polar residues" evidence="1">
    <location>
        <begin position="22"/>
        <end position="39"/>
    </location>
</feature>
<evidence type="ECO:0000256" key="1">
    <source>
        <dbReference type="SAM" id="MobiDB-lite"/>
    </source>
</evidence>
<dbReference type="VEuPathDB" id="TrichDB:TVAGG3_0334670"/>
<dbReference type="RefSeq" id="XP_001318167.1">
    <property type="nucleotide sequence ID" value="XM_001318132.1"/>
</dbReference>
<organism evidence="2 3">
    <name type="scientific">Trichomonas vaginalis (strain ATCC PRA-98 / G3)</name>
    <dbReference type="NCBI Taxonomy" id="412133"/>
    <lineage>
        <taxon>Eukaryota</taxon>
        <taxon>Metamonada</taxon>
        <taxon>Parabasalia</taxon>
        <taxon>Trichomonadida</taxon>
        <taxon>Trichomonadidae</taxon>
        <taxon>Trichomonas</taxon>
    </lineage>
</organism>
<feature type="compositionally biased region" description="Basic and acidic residues" evidence="1">
    <location>
        <begin position="238"/>
        <end position="252"/>
    </location>
</feature>
<dbReference type="Proteomes" id="UP000001542">
    <property type="component" value="Unassembled WGS sequence"/>
</dbReference>
<feature type="region of interest" description="Disordered" evidence="1">
    <location>
        <begin position="1"/>
        <end position="271"/>
    </location>
</feature>
<feature type="compositionally biased region" description="Polar residues" evidence="1">
    <location>
        <begin position="102"/>
        <end position="119"/>
    </location>
</feature>
<dbReference type="VEuPathDB" id="TrichDB:TVAG_087220"/>
<gene>
    <name evidence="2" type="ORF">TVAG_087220</name>
</gene>
<feature type="compositionally biased region" description="Basic and acidic residues" evidence="1">
    <location>
        <begin position="86"/>
        <end position="97"/>
    </location>
</feature>
<dbReference type="AlphaFoldDB" id="A2EN36"/>
<protein>
    <submittedName>
        <fullName evidence="2">Uncharacterized protein</fullName>
    </submittedName>
</protein>
<feature type="compositionally biased region" description="Basic and acidic residues" evidence="1">
    <location>
        <begin position="202"/>
        <end position="221"/>
    </location>
</feature>
<keyword evidence="3" id="KW-1185">Reference proteome</keyword>
<feature type="compositionally biased region" description="Low complexity" evidence="1">
    <location>
        <begin position="1"/>
        <end position="11"/>
    </location>
</feature>
<proteinExistence type="predicted"/>
<feature type="compositionally biased region" description="Polar residues" evidence="1">
    <location>
        <begin position="53"/>
        <end position="78"/>
    </location>
</feature>
<evidence type="ECO:0000313" key="2">
    <source>
        <dbReference type="EMBL" id="EAY05944.1"/>
    </source>
</evidence>
<dbReference type="EMBL" id="DS113436">
    <property type="protein sequence ID" value="EAY05944.1"/>
    <property type="molecule type" value="Genomic_DNA"/>
</dbReference>
<feature type="compositionally biased region" description="Basic and acidic residues" evidence="1">
    <location>
        <begin position="122"/>
        <end position="134"/>
    </location>
</feature>
<feature type="compositionally biased region" description="Acidic residues" evidence="1">
    <location>
        <begin position="253"/>
        <end position="265"/>
    </location>
</feature>
<feature type="compositionally biased region" description="Polar residues" evidence="1">
    <location>
        <begin position="192"/>
        <end position="201"/>
    </location>
</feature>
<name>A2EN36_TRIV3</name>
<dbReference type="InParanoid" id="A2EN36"/>